<protein>
    <submittedName>
        <fullName evidence="2">Uncharacterized protein</fullName>
    </submittedName>
</protein>
<proteinExistence type="predicted"/>
<feature type="region of interest" description="Disordered" evidence="1">
    <location>
        <begin position="1"/>
        <end position="41"/>
    </location>
</feature>
<evidence type="ECO:0000313" key="2">
    <source>
        <dbReference type="EMBL" id="KAG0142902.1"/>
    </source>
</evidence>
<name>A0A9P6NC63_9BASI</name>
<dbReference type="OrthoDB" id="2507769at2759"/>
<reference evidence="2" key="1">
    <citation type="submission" date="2013-11" db="EMBL/GenBank/DDBJ databases">
        <title>Genome sequence of the fusiform rust pathogen reveals effectors for host alternation and coevolution with pine.</title>
        <authorList>
            <consortium name="DOE Joint Genome Institute"/>
            <person name="Smith K."/>
            <person name="Pendleton A."/>
            <person name="Kubisiak T."/>
            <person name="Anderson C."/>
            <person name="Salamov A."/>
            <person name="Aerts A."/>
            <person name="Riley R."/>
            <person name="Clum A."/>
            <person name="Lindquist E."/>
            <person name="Ence D."/>
            <person name="Campbell M."/>
            <person name="Kronenberg Z."/>
            <person name="Feau N."/>
            <person name="Dhillon B."/>
            <person name="Hamelin R."/>
            <person name="Burleigh J."/>
            <person name="Smith J."/>
            <person name="Yandell M."/>
            <person name="Nelson C."/>
            <person name="Grigoriev I."/>
            <person name="Davis J."/>
        </authorList>
    </citation>
    <scope>NUCLEOTIDE SEQUENCE</scope>
    <source>
        <strain evidence="2">G11</strain>
    </source>
</reference>
<dbReference type="EMBL" id="MU167334">
    <property type="protein sequence ID" value="KAG0142902.1"/>
    <property type="molecule type" value="Genomic_DNA"/>
</dbReference>
<organism evidence="2 3">
    <name type="scientific">Cronartium quercuum f. sp. fusiforme G11</name>
    <dbReference type="NCBI Taxonomy" id="708437"/>
    <lineage>
        <taxon>Eukaryota</taxon>
        <taxon>Fungi</taxon>
        <taxon>Dikarya</taxon>
        <taxon>Basidiomycota</taxon>
        <taxon>Pucciniomycotina</taxon>
        <taxon>Pucciniomycetes</taxon>
        <taxon>Pucciniales</taxon>
        <taxon>Coleosporiaceae</taxon>
        <taxon>Cronartium</taxon>
    </lineage>
</organism>
<comment type="caution">
    <text evidence="2">The sequence shown here is derived from an EMBL/GenBank/DDBJ whole genome shotgun (WGS) entry which is preliminary data.</text>
</comment>
<feature type="compositionally biased region" description="Polar residues" evidence="1">
    <location>
        <begin position="14"/>
        <end position="41"/>
    </location>
</feature>
<keyword evidence="3" id="KW-1185">Reference proteome</keyword>
<evidence type="ECO:0000313" key="3">
    <source>
        <dbReference type="Proteomes" id="UP000886653"/>
    </source>
</evidence>
<dbReference type="AlphaFoldDB" id="A0A9P6NC63"/>
<feature type="non-terminal residue" evidence="2">
    <location>
        <position position="184"/>
    </location>
</feature>
<accession>A0A9P6NC63</accession>
<gene>
    <name evidence="2" type="ORF">CROQUDRAFT_680328</name>
</gene>
<dbReference type="Proteomes" id="UP000886653">
    <property type="component" value="Unassembled WGS sequence"/>
</dbReference>
<evidence type="ECO:0000256" key="1">
    <source>
        <dbReference type="SAM" id="MobiDB-lite"/>
    </source>
</evidence>
<sequence length="184" mass="20225">MNGHWAWACPHNPKNMNRSEQADTWRSQPQRGPRTSTSANNASECSIKVNFVDVNGNPFKAEIEGPLPEGVWMSEGNLEASDDTDNIGDTGASHNVTGDVSQLIHFRKLKCLIPLFVATEMPTAYITGQGTLMYQSDDRSPLLLDNVYYCLTAKRTLISIPAILEAGGLWEAKGKDMILIFPNG</sequence>